<accession>A0A4R6W1E3</accession>
<dbReference type="RefSeq" id="WP_133586761.1">
    <property type="nucleotide sequence ID" value="NZ_SNYV01000020.1"/>
</dbReference>
<gene>
    <name evidence="2" type="ORF">CLV99_4633</name>
</gene>
<evidence type="ECO:0000313" key="3">
    <source>
        <dbReference type="Proteomes" id="UP000295292"/>
    </source>
</evidence>
<dbReference type="Proteomes" id="UP000295292">
    <property type="component" value="Unassembled WGS sequence"/>
</dbReference>
<reference evidence="2 3" key="1">
    <citation type="submission" date="2019-03" db="EMBL/GenBank/DDBJ databases">
        <title>Genomic Encyclopedia of Archaeal and Bacterial Type Strains, Phase II (KMG-II): from individual species to whole genera.</title>
        <authorList>
            <person name="Goeker M."/>
        </authorList>
    </citation>
    <scope>NUCLEOTIDE SEQUENCE [LARGE SCALE GENOMIC DNA]</scope>
    <source>
        <strain evidence="2 3">DSM 28353</strain>
    </source>
</reference>
<evidence type="ECO:0008006" key="4">
    <source>
        <dbReference type="Google" id="ProtNLM"/>
    </source>
</evidence>
<organism evidence="2 3">
    <name type="scientific">Sphingobacterium yanglingense</name>
    <dbReference type="NCBI Taxonomy" id="1437280"/>
    <lineage>
        <taxon>Bacteria</taxon>
        <taxon>Pseudomonadati</taxon>
        <taxon>Bacteroidota</taxon>
        <taxon>Sphingobacteriia</taxon>
        <taxon>Sphingobacteriales</taxon>
        <taxon>Sphingobacteriaceae</taxon>
        <taxon>Sphingobacterium</taxon>
    </lineage>
</organism>
<keyword evidence="3" id="KW-1185">Reference proteome</keyword>
<proteinExistence type="predicted"/>
<evidence type="ECO:0000313" key="2">
    <source>
        <dbReference type="EMBL" id="TDQ72170.1"/>
    </source>
</evidence>
<feature type="transmembrane region" description="Helical" evidence="1">
    <location>
        <begin position="34"/>
        <end position="55"/>
    </location>
</feature>
<sequence length="100" mass="11492">MKNLYHQTKQAFYFSLVFYVLAIGTVLLKIPFSVVLVSVSLLISMIWVLLVLREIMLSVNINMLERALLALFVILTNILGGIVYFAFIRERVIGTENKKR</sequence>
<feature type="transmembrane region" description="Helical" evidence="1">
    <location>
        <begin position="12"/>
        <end position="28"/>
    </location>
</feature>
<protein>
    <recommendedName>
        <fullName evidence="4">Phospholipase D-like protein</fullName>
    </recommendedName>
</protein>
<feature type="transmembrane region" description="Helical" evidence="1">
    <location>
        <begin position="67"/>
        <end position="87"/>
    </location>
</feature>
<keyword evidence="1" id="KW-0472">Membrane</keyword>
<keyword evidence="1" id="KW-0812">Transmembrane</keyword>
<dbReference type="AlphaFoldDB" id="A0A4R6W1E3"/>
<dbReference type="EMBL" id="SNYV01000020">
    <property type="protein sequence ID" value="TDQ72170.1"/>
    <property type="molecule type" value="Genomic_DNA"/>
</dbReference>
<evidence type="ECO:0000256" key="1">
    <source>
        <dbReference type="SAM" id="Phobius"/>
    </source>
</evidence>
<dbReference type="OrthoDB" id="714196at2"/>
<name>A0A4R6W1E3_9SPHI</name>
<keyword evidence="1" id="KW-1133">Transmembrane helix</keyword>
<comment type="caution">
    <text evidence="2">The sequence shown here is derived from an EMBL/GenBank/DDBJ whole genome shotgun (WGS) entry which is preliminary data.</text>
</comment>